<proteinExistence type="predicted"/>
<evidence type="ECO:0000313" key="3">
    <source>
        <dbReference type="Proteomes" id="UP001143330"/>
    </source>
</evidence>
<dbReference type="InterPro" id="IPR036844">
    <property type="entry name" value="Hint_dom_sf"/>
</dbReference>
<evidence type="ECO:0000313" key="2">
    <source>
        <dbReference type="EMBL" id="GLK84977.1"/>
    </source>
</evidence>
<reference evidence="2" key="2">
    <citation type="submission" date="2023-01" db="EMBL/GenBank/DDBJ databases">
        <authorList>
            <person name="Sun Q."/>
            <person name="Evtushenko L."/>
        </authorList>
    </citation>
    <scope>NUCLEOTIDE SEQUENCE</scope>
    <source>
        <strain evidence="2">VKM B-2789</strain>
    </source>
</reference>
<keyword evidence="3" id="KW-1185">Reference proteome</keyword>
<dbReference type="Pfam" id="PF13403">
    <property type="entry name" value="Hint_2"/>
    <property type="match status" value="1"/>
</dbReference>
<dbReference type="AlphaFoldDB" id="A0A9W6JXI7"/>
<dbReference type="InterPro" id="IPR028992">
    <property type="entry name" value="Hedgehog/Intein_dom"/>
</dbReference>
<evidence type="ECO:0000259" key="1">
    <source>
        <dbReference type="Pfam" id="PF13403"/>
    </source>
</evidence>
<dbReference type="SUPFAM" id="SSF51294">
    <property type="entry name" value="Hedgehog/intein (Hint) domain"/>
    <property type="match status" value="1"/>
</dbReference>
<dbReference type="EMBL" id="BSFM01000014">
    <property type="protein sequence ID" value="GLK84977.1"/>
    <property type="molecule type" value="Genomic_DNA"/>
</dbReference>
<sequence>MRLPYGEYFLCTNETDLEADVPFTINTIDAFVLCFLSGTLNATSSGPAAIEALKAGDLVLTADETAKQVRQLARQAISTIFADPP</sequence>
<dbReference type="Proteomes" id="UP001143330">
    <property type="component" value="Unassembled WGS sequence"/>
</dbReference>
<reference evidence="2" key="1">
    <citation type="journal article" date="2014" name="Int. J. Syst. Evol. Microbiol.">
        <title>Complete genome sequence of Corynebacterium casei LMG S-19264T (=DSM 44701T), isolated from a smear-ripened cheese.</title>
        <authorList>
            <consortium name="US DOE Joint Genome Institute (JGI-PGF)"/>
            <person name="Walter F."/>
            <person name="Albersmeier A."/>
            <person name="Kalinowski J."/>
            <person name="Ruckert C."/>
        </authorList>
    </citation>
    <scope>NUCLEOTIDE SEQUENCE</scope>
    <source>
        <strain evidence="2">VKM B-2789</strain>
    </source>
</reference>
<dbReference type="RefSeq" id="WP_213364820.1">
    <property type="nucleotide sequence ID" value="NZ_BSFM01000014.1"/>
</dbReference>
<feature type="domain" description="Hedgehog/Intein (Hint)" evidence="1">
    <location>
        <begin position="33"/>
        <end position="78"/>
    </location>
</feature>
<name>A0A9W6JXI7_9HYPH</name>
<comment type="caution">
    <text evidence="2">The sequence shown here is derived from an EMBL/GenBank/DDBJ whole genome shotgun (WGS) entry which is preliminary data.</text>
</comment>
<organism evidence="2 3">
    <name type="scientific">Ancylobacter defluvii</name>
    <dbReference type="NCBI Taxonomy" id="1282440"/>
    <lineage>
        <taxon>Bacteria</taxon>
        <taxon>Pseudomonadati</taxon>
        <taxon>Pseudomonadota</taxon>
        <taxon>Alphaproteobacteria</taxon>
        <taxon>Hyphomicrobiales</taxon>
        <taxon>Xanthobacteraceae</taxon>
        <taxon>Ancylobacter</taxon>
    </lineage>
</organism>
<protein>
    <recommendedName>
        <fullName evidence="1">Hedgehog/Intein (Hint) domain-containing protein</fullName>
    </recommendedName>
</protein>
<gene>
    <name evidence="2" type="ORF">GCM10017653_30470</name>
</gene>
<accession>A0A9W6JXI7</accession>